<dbReference type="PANTHER" id="PTHR47983">
    <property type="entry name" value="PTO-INTERACTING PROTEIN 1-LIKE"/>
    <property type="match status" value="1"/>
</dbReference>
<dbReference type="Gene3D" id="1.10.510.10">
    <property type="entry name" value="Transferase(Phosphotransferase) domain 1"/>
    <property type="match status" value="1"/>
</dbReference>
<gene>
    <name evidence="7" type="ORF">CDL15_Pgr023260</name>
</gene>
<dbReference type="SUPFAM" id="SSF56112">
    <property type="entry name" value="Protein kinase-like (PK-like)"/>
    <property type="match status" value="1"/>
</dbReference>
<evidence type="ECO:0000256" key="3">
    <source>
        <dbReference type="ARBA" id="ARBA00022741"/>
    </source>
</evidence>
<comment type="caution">
    <text evidence="7">The sequence shown here is derived from an EMBL/GenBank/DDBJ whole genome shotgun (WGS) entry which is preliminary data.</text>
</comment>
<name>A0A218X4X4_PUNGR</name>
<proteinExistence type="predicted"/>
<organism evidence="7 8">
    <name type="scientific">Punica granatum</name>
    <name type="common">Pomegranate</name>
    <dbReference type="NCBI Taxonomy" id="22663"/>
    <lineage>
        <taxon>Eukaryota</taxon>
        <taxon>Viridiplantae</taxon>
        <taxon>Streptophyta</taxon>
        <taxon>Embryophyta</taxon>
        <taxon>Tracheophyta</taxon>
        <taxon>Spermatophyta</taxon>
        <taxon>Magnoliopsida</taxon>
        <taxon>eudicotyledons</taxon>
        <taxon>Gunneridae</taxon>
        <taxon>Pentapetalae</taxon>
        <taxon>rosids</taxon>
        <taxon>malvids</taxon>
        <taxon>Myrtales</taxon>
        <taxon>Lythraceae</taxon>
        <taxon>Punica</taxon>
    </lineage>
</organism>
<protein>
    <recommendedName>
        <fullName evidence="6">Serine-threonine/tyrosine-protein kinase catalytic domain-containing protein</fullName>
    </recommendedName>
</protein>
<dbReference type="Pfam" id="PF07714">
    <property type="entry name" value="PK_Tyr_Ser-Thr"/>
    <property type="match status" value="1"/>
</dbReference>
<dbReference type="EMBL" id="MTKT01002440">
    <property type="protein sequence ID" value="OWM79848.1"/>
    <property type="molecule type" value="Genomic_DNA"/>
</dbReference>
<dbReference type="PANTHER" id="PTHR47983:SF3">
    <property type="entry name" value="OS05G0135800 PROTEIN"/>
    <property type="match status" value="1"/>
</dbReference>
<dbReference type="GO" id="GO:0004672">
    <property type="term" value="F:protein kinase activity"/>
    <property type="evidence" value="ECO:0007669"/>
    <property type="project" value="InterPro"/>
</dbReference>
<dbReference type="Proteomes" id="UP000197138">
    <property type="component" value="Unassembled WGS sequence"/>
</dbReference>
<keyword evidence="4" id="KW-0418">Kinase</keyword>
<dbReference type="InterPro" id="IPR011009">
    <property type="entry name" value="Kinase-like_dom_sf"/>
</dbReference>
<evidence type="ECO:0000256" key="1">
    <source>
        <dbReference type="ARBA" id="ARBA00022553"/>
    </source>
</evidence>
<dbReference type="InterPro" id="IPR052101">
    <property type="entry name" value="Plant_StressResp_Kinase"/>
</dbReference>
<sequence length="224" mass="25948">MEEEDPELFKAYYTRLILLKLITLFNKLLRDRFLNHLSRYPWQVAFEKSKQSAVHVGGRRVHDLLEVIEITRASSLHRSNTGRRFGKEVDWEYIASQSGLHRSGMSCWKRYYRIKDREIHYSELDFEEFLEMPKLVSIASSLKHPNVTALLGCCINLESRILVYEYATIGTLHELLHGCFQFLTFVTEAGNREAADPMSGRFAAIAHLCLKGADFCPNMTTVRK</sequence>
<reference evidence="8" key="1">
    <citation type="journal article" date="2017" name="Plant J.">
        <title>The pomegranate (Punica granatum L.) genome and the genomics of punicalagin biosynthesis.</title>
        <authorList>
            <person name="Qin G."/>
            <person name="Xu C."/>
            <person name="Ming R."/>
            <person name="Tang H."/>
            <person name="Guyot R."/>
            <person name="Kramer E.M."/>
            <person name="Hu Y."/>
            <person name="Yi X."/>
            <person name="Qi Y."/>
            <person name="Xu X."/>
            <person name="Gao Z."/>
            <person name="Pan H."/>
            <person name="Jian J."/>
            <person name="Tian Y."/>
            <person name="Yue Z."/>
            <person name="Xu Y."/>
        </authorList>
    </citation>
    <scope>NUCLEOTIDE SEQUENCE [LARGE SCALE GENOMIC DNA]</scope>
    <source>
        <strain evidence="8">cv. Dabenzi</strain>
    </source>
</reference>
<keyword evidence="5" id="KW-0067">ATP-binding</keyword>
<accession>A0A218X4X4</accession>
<evidence type="ECO:0000256" key="2">
    <source>
        <dbReference type="ARBA" id="ARBA00022679"/>
    </source>
</evidence>
<dbReference type="AlphaFoldDB" id="A0A218X4X4"/>
<keyword evidence="3" id="KW-0547">Nucleotide-binding</keyword>
<feature type="domain" description="Serine-threonine/tyrosine-protein kinase catalytic" evidence="6">
    <location>
        <begin position="131"/>
        <end position="178"/>
    </location>
</feature>
<dbReference type="GO" id="GO:0005524">
    <property type="term" value="F:ATP binding"/>
    <property type="evidence" value="ECO:0007669"/>
    <property type="project" value="UniProtKB-KW"/>
</dbReference>
<dbReference type="InterPro" id="IPR001245">
    <property type="entry name" value="Ser-Thr/Tyr_kinase_cat_dom"/>
</dbReference>
<keyword evidence="2" id="KW-0808">Transferase</keyword>
<evidence type="ECO:0000256" key="4">
    <source>
        <dbReference type="ARBA" id="ARBA00022777"/>
    </source>
</evidence>
<evidence type="ECO:0000259" key="6">
    <source>
        <dbReference type="Pfam" id="PF07714"/>
    </source>
</evidence>
<keyword evidence="1" id="KW-0597">Phosphoprotein</keyword>
<evidence type="ECO:0000313" key="7">
    <source>
        <dbReference type="EMBL" id="OWM79848.1"/>
    </source>
</evidence>
<evidence type="ECO:0000313" key="8">
    <source>
        <dbReference type="Proteomes" id="UP000197138"/>
    </source>
</evidence>
<evidence type="ECO:0000256" key="5">
    <source>
        <dbReference type="ARBA" id="ARBA00022840"/>
    </source>
</evidence>